<feature type="region of interest" description="Disordered" evidence="1">
    <location>
        <begin position="1"/>
        <end position="36"/>
    </location>
</feature>
<dbReference type="EMBL" id="CADCTP010000280">
    <property type="protein sequence ID" value="CAA9274003.1"/>
    <property type="molecule type" value="Genomic_DNA"/>
</dbReference>
<protein>
    <submittedName>
        <fullName evidence="2">Uncharacterized protein</fullName>
    </submittedName>
</protein>
<feature type="non-terminal residue" evidence="2">
    <location>
        <position position="1"/>
    </location>
</feature>
<gene>
    <name evidence="2" type="ORF">AVDCRST_MAG41-3158</name>
</gene>
<evidence type="ECO:0000256" key="1">
    <source>
        <dbReference type="SAM" id="MobiDB-lite"/>
    </source>
</evidence>
<sequence length="73" mass="7653">WTTDACAHPSGRGSISTTRRPDPRSTACPPTSTVPRWRPSWPTAVRHCAATPPTTGSPCWRAARPGPAACAGT</sequence>
<reference evidence="2" key="1">
    <citation type="submission" date="2020-02" db="EMBL/GenBank/DDBJ databases">
        <authorList>
            <person name="Meier V. D."/>
        </authorList>
    </citation>
    <scope>NUCLEOTIDE SEQUENCE</scope>
    <source>
        <strain evidence="2">AVDCRST_MAG41</strain>
    </source>
</reference>
<evidence type="ECO:0000313" key="2">
    <source>
        <dbReference type="EMBL" id="CAA9274003.1"/>
    </source>
</evidence>
<accession>A0A6J4JAT1</accession>
<organism evidence="2">
    <name type="scientific">uncultured Mycobacteriales bacterium</name>
    <dbReference type="NCBI Taxonomy" id="581187"/>
    <lineage>
        <taxon>Bacteria</taxon>
        <taxon>Bacillati</taxon>
        <taxon>Actinomycetota</taxon>
        <taxon>Actinomycetes</taxon>
        <taxon>Mycobacteriales</taxon>
        <taxon>environmental samples</taxon>
    </lineage>
</organism>
<name>A0A6J4JAT1_9ACTN</name>
<proteinExistence type="predicted"/>
<dbReference type="AlphaFoldDB" id="A0A6J4JAT1"/>
<feature type="non-terminal residue" evidence="2">
    <location>
        <position position="73"/>
    </location>
</feature>